<keyword evidence="2" id="KW-0812">Transmembrane</keyword>
<dbReference type="RefSeq" id="WP_286293955.1">
    <property type="nucleotide sequence ID" value="NZ_AP024718.1"/>
</dbReference>
<dbReference type="GO" id="GO:0032259">
    <property type="term" value="P:methylation"/>
    <property type="evidence" value="ECO:0007669"/>
    <property type="project" value="UniProtKB-KW"/>
</dbReference>
<evidence type="ECO:0000256" key="2">
    <source>
        <dbReference type="SAM" id="Phobius"/>
    </source>
</evidence>
<keyword evidence="1" id="KW-0175">Coiled coil</keyword>
<keyword evidence="4" id="KW-1185">Reference proteome</keyword>
<dbReference type="PANTHER" id="PTHR38043:SF1">
    <property type="entry name" value="PROTEIN HEMX"/>
    <property type="match status" value="1"/>
</dbReference>
<dbReference type="Proteomes" id="UP001321450">
    <property type="component" value="Chromosome"/>
</dbReference>
<keyword evidence="3" id="KW-0808">Transferase</keyword>
<accession>A0AAU9C9W6</accession>
<protein>
    <submittedName>
        <fullName evidence="3">Uroporphyrin-III C-methyltransferase</fullName>
        <ecNumber evidence="3">2.1.1.107</ecNumber>
    </submittedName>
</protein>
<reference evidence="4" key="1">
    <citation type="journal article" date="2024" name="Int. J. Syst. Evol. Microbiol.">
        <title>Methylomarinovum tepidoasis sp. nov., a moderately thermophilic methanotroph of the family Methylothermaceae isolated from a deep-sea hydrothermal field.</title>
        <authorList>
            <person name="Hirayama H."/>
            <person name="Takaki Y."/>
            <person name="Abe M."/>
            <person name="Miyazaki M."/>
            <person name="Uematsu K."/>
            <person name="Matsui Y."/>
            <person name="Takai K."/>
        </authorList>
    </citation>
    <scope>NUCLEOTIDE SEQUENCE [LARGE SCALE GENOMIC DNA]</scope>
    <source>
        <strain evidence="4">IN45</strain>
    </source>
</reference>
<dbReference type="EMBL" id="AP024718">
    <property type="protein sequence ID" value="BCX88712.1"/>
    <property type="molecule type" value="Genomic_DNA"/>
</dbReference>
<dbReference type="EC" id="2.1.1.107" evidence="3"/>
<evidence type="ECO:0000313" key="4">
    <source>
        <dbReference type="Proteomes" id="UP001321450"/>
    </source>
</evidence>
<keyword evidence="2" id="KW-0472">Membrane</keyword>
<evidence type="ECO:0000313" key="3">
    <source>
        <dbReference type="EMBL" id="BCX88712.1"/>
    </source>
</evidence>
<proteinExistence type="predicted"/>
<sequence length="379" mass="42398">MADMVPEDEFEDEGLGKLGLWITIVVVLLILALGGGGYYLFQKLRSEQAGLGGAVGKESQRVLELTHQVTTLQREIALIHRQITDLDARQAAQQQRWRQMLDEQAKVFDAKLEALEKKLENSHAKLATQIQALGRQISRTRTDVMLADAEYLLSVANQKLRLTGDVQAALRAMEAADELLRQSGDPAAFKVREALVKEIAALRKVKQPDVVGVSAQLLALEEQVSQLPLYLPHMGKVAEGQQKAHPSDQDIIEQWKEVLTIRRRKTERPVEAILTPEEVEAIRHALILKLETARFAAVRGAPDLYRSSLEAARQWVQQHFDTKARQVQDFLAALDRLAQQPVAVQLPEIGQSLKLLRHLPQLRLDLERLDGAVPVAPVQ</sequence>
<feature type="transmembrane region" description="Helical" evidence="2">
    <location>
        <begin position="20"/>
        <end position="41"/>
    </location>
</feature>
<dbReference type="InterPro" id="IPR007470">
    <property type="entry name" value="HemX"/>
</dbReference>
<dbReference type="KEGG" id="meiy:MIN45_P1081"/>
<dbReference type="Pfam" id="PF04375">
    <property type="entry name" value="HemX"/>
    <property type="match status" value="1"/>
</dbReference>
<feature type="coiled-coil region" evidence="1">
    <location>
        <begin position="98"/>
        <end position="132"/>
    </location>
</feature>
<evidence type="ECO:0000256" key="1">
    <source>
        <dbReference type="SAM" id="Coils"/>
    </source>
</evidence>
<dbReference type="GO" id="GO:0004851">
    <property type="term" value="F:uroporphyrin-III C-methyltransferase activity"/>
    <property type="evidence" value="ECO:0007669"/>
    <property type="project" value="UniProtKB-EC"/>
</dbReference>
<dbReference type="PANTHER" id="PTHR38043">
    <property type="entry name" value="PROTEIN HEMX"/>
    <property type="match status" value="1"/>
</dbReference>
<gene>
    <name evidence="3" type="ORF">MIN45_P1081</name>
</gene>
<organism evidence="3 4">
    <name type="scientific">Methylomarinovum tepidoasis</name>
    <dbReference type="NCBI Taxonomy" id="2840183"/>
    <lineage>
        <taxon>Bacteria</taxon>
        <taxon>Pseudomonadati</taxon>
        <taxon>Pseudomonadota</taxon>
        <taxon>Gammaproteobacteria</taxon>
        <taxon>Methylococcales</taxon>
        <taxon>Methylothermaceae</taxon>
        <taxon>Methylomarinovum</taxon>
    </lineage>
</organism>
<keyword evidence="3" id="KW-0489">Methyltransferase</keyword>
<name>A0AAU9C9W6_9GAMM</name>
<keyword evidence="2" id="KW-1133">Transmembrane helix</keyword>
<dbReference type="AlphaFoldDB" id="A0AAU9C9W6"/>